<dbReference type="PROSITE" id="PS50097">
    <property type="entry name" value="BTB"/>
    <property type="match status" value="1"/>
</dbReference>
<dbReference type="CDD" id="cd18282">
    <property type="entry name" value="BTB_POZ_BTBD3_6"/>
    <property type="match status" value="1"/>
</dbReference>
<keyword evidence="2" id="KW-0963">Cytoplasm</keyword>
<dbReference type="InterPro" id="IPR011705">
    <property type="entry name" value="BACK"/>
</dbReference>
<organism evidence="5 6">
    <name type="scientific">Artemia franciscana</name>
    <name type="common">Brine shrimp</name>
    <name type="synonym">Artemia sanfranciscana</name>
    <dbReference type="NCBI Taxonomy" id="6661"/>
    <lineage>
        <taxon>Eukaryota</taxon>
        <taxon>Metazoa</taxon>
        <taxon>Ecdysozoa</taxon>
        <taxon>Arthropoda</taxon>
        <taxon>Crustacea</taxon>
        <taxon>Branchiopoda</taxon>
        <taxon>Anostraca</taxon>
        <taxon>Artemiidae</taxon>
        <taxon>Artemia</taxon>
    </lineage>
</organism>
<dbReference type="SMART" id="SM00225">
    <property type="entry name" value="BTB"/>
    <property type="match status" value="1"/>
</dbReference>
<proteinExistence type="predicted"/>
<evidence type="ECO:0000256" key="3">
    <source>
        <dbReference type="SAM" id="MobiDB-lite"/>
    </source>
</evidence>
<dbReference type="CDD" id="cd18488">
    <property type="entry name" value="BACK_BTBD3_like"/>
    <property type="match status" value="1"/>
</dbReference>
<dbReference type="Pfam" id="PF08005">
    <property type="entry name" value="PHR"/>
    <property type="match status" value="1"/>
</dbReference>
<dbReference type="Gene3D" id="2.60.120.820">
    <property type="entry name" value="PHR domain"/>
    <property type="match status" value="1"/>
</dbReference>
<dbReference type="SUPFAM" id="SSF54695">
    <property type="entry name" value="POZ domain"/>
    <property type="match status" value="1"/>
</dbReference>
<dbReference type="PANTHER" id="PTHR45774">
    <property type="entry name" value="BTB/POZ DOMAIN-CONTAINING"/>
    <property type="match status" value="1"/>
</dbReference>
<reference evidence="5" key="1">
    <citation type="submission" date="2023-07" db="EMBL/GenBank/DDBJ databases">
        <title>Chromosome-level genome assembly of Artemia franciscana.</title>
        <authorList>
            <person name="Jo E."/>
        </authorList>
    </citation>
    <scope>NUCLEOTIDE SEQUENCE</scope>
    <source>
        <tissue evidence="5">Whole body</tissue>
    </source>
</reference>
<keyword evidence="6" id="KW-1185">Reference proteome</keyword>
<evidence type="ECO:0000256" key="2">
    <source>
        <dbReference type="ARBA" id="ARBA00022490"/>
    </source>
</evidence>
<dbReference type="Pfam" id="PF07707">
    <property type="entry name" value="BACK"/>
    <property type="match status" value="1"/>
</dbReference>
<comment type="caution">
    <text evidence="5">The sequence shown here is derived from an EMBL/GenBank/DDBJ whole genome shotgun (WGS) entry which is preliminary data.</text>
</comment>
<dbReference type="FunFam" id="1.25.40.420:FF:000003">
    <property type="entry name" value="BTB/POZ domain-containing protein 3"/>
    <property type="match status" value="1"/>
</dbReference>
<sequence>MSNSQHPQQFPGGLATSPGGRCPAYKRSDPASISKVESGNLWANRPNSPGIYQFAENEEGNFEVAQPMSTPSSPVLSPKAINFNASRASTNDPNWQASKYTVRERNAAMFNNELMADAHFLVGQSGNSMKIPAHKFVLATGSSVFYAMFYGGLAENTNVIEVPDVEPNAFLALLKYLYCDEIHLEPDGVLATLYAAKKYMVPYLARACVNYLDSSLSARNACLLLSQSRLFEEPDLVNRCWEVLDAQAEIALSSDGICEIDVQTLQLILKRETLDCKEIVVFEAVLKWAAAECVRKEMEPTNENVRRVLGDTLYLVRIPSMSLEDFANGAAQSGVLTLQEVRDLFLHYTAKAKPELPFCARPRTGLRTQVCNRFQAAAYRSNQWRYRGRRDSIQFCVDKRIFLVGYGLYGSSNGGSSYTARIELMRLGRTLADSYVKFYSDGSSNTFHVFFKYPVQVEPDTFYTASVILDGGELSYFGQEGVSELTVGDVTFQFQCSSESTNGTGVQGGQIPELIFYGPCPGVETESL</sequence>
<evidence type="ECO:0000259" key="4">
    <source>
        <dbReference type="PROSITE" id="PS50097"/>
    </source>
</evidence>
<protein>
    <recommendedName>
        <fullName evidence="4">BTB domain-containing protein</fullName>
    </recommendedName>
</protein>
<dbReference type="InterPro" id="IPR011333">
    <property type="entry name" value="SKP1/BTB/POZ_sf"/>
</dbReference>
<gene>
    <name evidence="5" type="ORF">QYM36_016274</name>
</gene>
<dbReference type="Pfam" id="PF00651">
    <property type="entry name" value="BTB"/>
    <property type="match status" value="1"/>
</dbReference>
<dbReference type="FunFam" id="3.30.710.10:FF:000015">
    <property type="entry name" value="BTB/POZ domain-containing protein 3"/>
    <property type="match status" value="1"/>
</dbReference>
<dbReference type="EMBL" id="JAVRJZ010000020">
    <property type="protein sequence ID" value="KAK2706179.1"/>
    <property type="molecule type" value="Genomic_DNA"/>
</dbReference>
<dbReference type="InterPro" id="IPR012983">
    <property type="entry name" value="PHR"/>
</dbReference>
<name>A0AA88HFQ7_ARTSF</name>
<dbReference type="Gene3D" id="1.25.40.420">
    <property type="match status" value="1"/>
</dbReference>
<feature type="region of interest" description="Disordered" evidence="3">
    <location>
        <begin position="1"/>
        <end position="30"/>
    </location>
</feature>
<dbReference type="SMART" id="SM00875">
    <property type="entry name" value="BACK"/>
    <property type="match status" value="1"/>
</dbReference>
<dbReference type="FunFam" id="2.60.120.820:FF:000001">
    <property type="entry name" value="BTB/POZ domain-containing protein 3"/>
    <property type="match status" value="1"/>
</dbReference>
<comment type="subcellular location">
    <subcellularLocation>
        <location evidence="1">Cytoplasm</location>
    </subcellularLocation>
</comment>
<dbReference type="PANTHER" id="PTHR45774:SF4">
    <property type="entry name" value="AXUNDEAD, ISOFORM F"/>
    <property type="match status" value="1"/>
</dbReference>
<dbReference type="InterPro" id="IPR000210">
    <property type="entry name" value="BTB/POZ_dom"/>
</dbReference>
<dbReference type="Gene3D" id="3.30.710.10">
    <property type="entry name" value="Potassium Channel Kv1.1, Chain A"/>
    <property type="match status" value="1"/>
</dbReference>
<dbReference type="InterPro" id="IPR049737">
    <property type="entry name" value="Btbd6a-like_BACK"/>
</dbReference>
<evidence type="ECO:0000256" key="1">
    <source>
        <dbReference type="ARBA" id="ARBA00004496"/>
    </source>
</evidence>
<feature type="domain" description="BTB" evidence="4">
    <location>
        <begin position="116"/>
        <end position="186"/>
    </location>
</feature>
<evidence type="ECO:0000313" key="6">
    <source>
        <dbReference type="Proteomes" id="UP001187531"/>
    </source>
</evidence>
<dbReference type="AlphaFoldDB" id="A0AA88HFQ7"/>
<dbReference type="GO" id="GO:0005829">
    <property type="term" value="C:cytosol"/>
    <property type="evidence" value="ECO:0007669"/>
    <property type="project" value="TreeGrafter"/>
</dbReference>
<accession>A0AA88HFQ7</accession>
<evidence type="ECO:0000313" key="5">
    <source>
        <dbReference type="EMBL" id="KAK2706179.1"/>
    </source>
</evidence>
<dbReference type="Proteomes" id="UP001187531">
    <property type="component" value="Unassembled WGS sequence"/>
</dbReference>
<dbReference type="InterPro" id="IPR038648">
    <property type="entry name" value="PHR_sf"/>
</dbReference>
<dbReference type="GO" id="GO:0022008">
    <property type="term" value="P:neurogenesis"/>
    <property type="evidence" value="ECO:0007669"/>
    <property type="project" value="TreeGrafter"/>
</dbReference>